<keyword evidence="6 7" id="KW-0472">Membrane</keyword>
<dbReference type="InterPro" id="IPR036259">
    <property type="entry name" value="MFS_trans_sf"/>
</dbReference>
<dbReference type="PANTHER" id="PTHR23514">
    <property type="entry name" value="BYPASS OF STOP CODON PROTEIN 6"/>
    <property type="match status" value="1"/>
</dbReference>
<dbReference type="OrthoDB" id="413079at2759"/>
<feature type="transmembrane region" description="Helical" evidence="7">
    <location>
        <begin position="276"/>
        <end position="298"/>
    </location>
</feature>
<dbReference type="AlphaFoldDB" id="A0A0A1TMH1"/>
<evidence type="ECO:0000256" key="7">
    <source>
        <dbReference type="SAM" id="Phobius"/>
    </source>
</evidence>
<dbReference type="Pfam" id="PF07690">
    <property type="entry name" value="MFS_1"/>
    <property type="match status" value="1"/>
</dbReference>
<dbReference type="Proteomes" id="UP000039046">
    <property type="component" value="Unassembled WGS sequence"/>
</dbReference>
<feature type="transmembrane region" description="Helical" evidence="7">
    <location>
        <begin position="401"/>
        <end position="424"/>
    </location>
</feature>
<gene>
    <name evidence="9" type="ORF">VHEMI07846</name>
</gene>
<dbReference type="HOGENOM" id="CLU_021993_0_0_1"/>
<name>A0A0A1TMH1_9HYPO</name>
<organism evidence="9 10">
    <name type="scientific">[Torrubiella] hemipterigena</name>
    <dbReference type="NCBI Taxonomy" id="1531966"/>
    <lineage>
        <taxon>Eukaryota</taxon>
        <taxon>Fungi</taxon>
        <taxon>Dikarya</taxon>
        <taxon>Ascomycota</taxon>
        <taxon>Pezizomycotina</taxon>
        <taxon>Sordariomycetes</taxon>
        <taxon>Hypocreomycetidae</taxon>
        <taxon>Hypocreales</taxon>
        <taxon>Clavicipitaceae</taxon>
        <taxon>Clavicipitaceae incertae sedis</taxon>
        <taxon>'Torrubiella' clade</taxon>
    </lineage>
</organism>
<evidence type="ECO:0000259" key="8">
    <source>
        <dbReference type="PROSITE" id="PS50850"/>
    </source>
</evidence>
<dbReference type="SUPFAM" id="SSF103473">
    <property type="entry name" value="MFS general substrate transporter"/>
    <property type="match status" value="1"/>
</dbReference>
<feature type="transmembrane region" description="Helical" evidence="7">
    <location>
        <begin position="367"/>
        <end position="389"/>
    </location>
</feature>
<feature type="transmembrane region" description="Helical" evidence="7">
    <location>
        <begin position="430"/>
        <end position="450"/>
    </location>
</feature>
<dbReference type="InterPro" id="IPR020846">
    <property type="entry name" value="MFS_dom"/>
</dbReference>
<sequence length="488" mass="52729">MGSTEVQAPTSPACPQVNVVGSYATERNTPTTKKDGVLTDLDPFETMDNEVDGLSPSFSQEKWNSPKINISRYCVCNLSLLIMGMNDACLGALLPYIGTYYNVNYTQISTVFVVPFIAYIIAGLVNNLVHEKFGQRGVAIIGPVFRLIGYIPICLHPPFPVLPIALLFAGFGNGIEDSGYNAWVGNMQNANELLGLLHGSYGLGATISPLVASAMVTKAGYPWYTFYYVLIGVVIVEFTAGLSAFWTAGGKAYRAKVRSHADEKRVTTRKVLQQPLTWLISVFLLGYVGVEVTLGGWIPTFMLEVRHAEPFLSGLAVTLFWLGLTVGRVILGFVTGKIGEKLAISAYLCLSIVFQALYWAIPNFVSSLIFIILLGFFLGPLFPAAIVTATKLFPPSYHVSAIGFAAAFGGGGAAFIPFMVGAIAQSRGVAVLQPFVLALLVFILVCWSLMPGGYSKSGLEKARADKPKIGVDFLNGLHHLKEVMDSHK</sequence>
<dbReference type="Gene3D" id="1.20.1250.20">
    <property type="entry name" value="MFS general substrate transporter like domains"/>
    <property type="match status" value="2"/>
</dbReference>
<evidence type="ECO:0000313" key="10">
    <source>
        <dbReference type="Proteomes" id="UP000039046"/>
    </source>
</evidence>
<dbReference type="InterPro" id="IPR051788">
    <property type="entry name" value="MFS_Transporter"/>
</dbReference>
<feature type="transmembrane region" description="Helical" evidence="7">
    <location>
        <begin position="150"/>
        <end position="171"/>
    </location>
</feature>
<feature type="domain" description="Major facilitator superfamily (MFS) profile" evidence="8">
    <location>
        <begin position="72"/>
        <end position="454"/>
    </location>
</feature>
<dbReference type="FunFam" id="1.20.1250.20:FF:000308">
    <property type="entry name" value="MFS efflux transporter"/>
    <property type="match status" value="1"/>
</dbReference>
<evidence type="ECO:0000256" key="5">
    <source>
        <dbReference type="ARBA" id="ARBA00022989"/>
    </source>
</evidence>
<proteinExistence type="inferred from homology"/>
<dbReference type="PANTHER" id="PTHR23514:SF3">
    <property type="entry name" value="BYPASS OF STOP CODON PROTEIN 6"/>
    <property type="match status" value="1"/>
</dbReference>
<keyword evidence="4 7" id="KW-0812">Transmembrane</keyword>
<feature type="transmembrane region" description="Helical" evidence="7">
    <location>
        <begin position="342"/>
        <end position="361"/>
    </location>
</feature>
<evidence type="ECO:0000256" key="2">
    <source>
        <dbReference type="ARBA" id="ARBA00008335"/>
    </source>
</evidence>
<dbReference type="GO" id="GO:0022857">
    <property type="term" value="F:transmembrane transporter activity"/>
    <property type="evidence" value="ECO:0007669"/>
    <property type="project" value="InterPro"/>
</dbReference>
<dbReference type="FunFam" id="1.20.1250.20:FF:000286">
    <property type="entry name" value="MFS efflux transporter"/>
    <property type="match status" value="1"/>
</dbReference>
<reference evidence="9 10" key="1">
    <citation type="journal article" date="2015" name="Genome Announc.">
        <title>Draft Genome Sequence and Gene Annotation of the Entomopathogenic Fungus Verticillium hemipterigenum.</title>
        <authorList>
            <person name="Horn F."/>
            <person name="Habel A."/>
            <person name="Scharf D.H."/>
            <person name="Dworschak J."/>
            <person name="Brakhage A.A."/>
            <person name="Guthke R."/>
            <person name="Hertweck C."/>
            <person name="Linde J."/>
        </authorList>
    </citation>
    <scope>NUCLEOTIDE SEQUENCE [LARGE SCALE GENOMIC DNA]</scope>
</reference>
<accession>A0A0A1TMH1</accession>
<protein>
    <recommendedName>
        <fullName evidence="8">Major facilitator superfamily (MFS) profile domain-containing protein</fullName>
    </recommendedName>
</protein>
<dbReference type="InterPro" id="IPR011701">
    <property type="entry name" value="MFS"/>
</dbReference>
<feature type="transmembrane region" description="Helical" evidence="7">
    <location>
        <begin position="225"/>
        <end position="248"/>
    </location>
</feature>
<dbReference type="PROSITE" id="PS50850">
    <property type="entry name" value="MFS"/>
    <property type="match status" value="1"/>
</dbReference>
<dbReference type="EMBL" id="CDHN01000004">
    <property type="protein sequence ID" value="CEJ92178.1"/>
    <property type="molecule type" value="Genomic_DNA"/>
</dbReference>
<feature type="transmembrane region" description="Helical" evidence="7">
    <location>
        <begin position="109"/>
        <end position="129"/>
    </location>
</feature>
<keyword evidence="5 7" id="KW-1133">Transmembrane helix</keyword>
<dbReference type="GO" id="GO:0016020">
    <property type="term" value="C:membrane"/>
    <property type="evidence" value="ECO:0007669"/>
    <property type="project" value="TreeGrafter"/>
</dbReference>
<keyword evidence="10" id="KW-1185">Reference proteome</keyword>
<evidence type="ECO:0000256" key="6">
    <source>
        <dbReference type="ARBA" id="ARBA00023136"/>
    </source>
</evidence>
<evidence type="ECO:0000256" key="1">
    <source>
        <dbReference type="ARBA" id="ARBA00004127"/>
    </source>
</evidence>
<evidence type="ECO:0000313" key="9">
    <source>
        <dbReference type="EMBL" id="CEJ92178.1"/>
    </source>
</evidence>
<feature type="transmembrane region" description="Helical" evidence="7">
    <location>
        <begin position="75"/>
        <end position="97"/>
    </location>
</feature>
<dbReference type="GO" id="GO:0012505">
    <property type="term" value="C:endomembrane system"/>
    <property type="evidence" value="ECO:0007669"/>
    <property type="project" value="UniProtKB-SubCell"/>
</dbReference>
<keyword evidence="3" id="KW-0813">Transport</keyword>
<evidence type="ECO:0000256" key="4">
    <source>
        <dbReference type="ARBA" id="ARBA00022692"/>
    </source>
</evidence>
<comment type="similarity">
    <text evidence="2">Belongs to the major facilitator superfamily.</text>
</comment>
<comment type="subcellular location">
    <subcellularLocation>
        <location evidence="1">Endomembrane system</location>
        <topology evidence="1">Multi-pass membrane protein</topology>
    </subcellularLocation>
</comment>
<feature type="transmembrane region" description="Helical" evidence="7">
    <location>
        <begin position="310"/>
        <end position="330"/>
    </location>
</feature>
<evidence type="ECO:0000256" key="3">
    <source>
        <dbReference type="ARBA" id="ARBA00022448"/>
    </source>
</evidence>